<evidence type="ECO:0000256" key="1">
    <source>
        <dbReference type="ARBA" id="ARBA00022729"/>
    </source>
</evidence>
<dbReference type="Proteomes" id="UP000288805">
    <property type="component" value="Unassembled WGS sequence"/>
</dbReference>
<gene>
    <name evidence="5" type="ORF">CK203_011020</name>
</gene>
<comment type="caution">
    <text evidence="5">The sequence shown here is derived from an EMBL/GenBank/DDBJ whole genome shotgun (WGS) entry which is preliminary data.</text>
</comment>
<accession>A0A438JIY1</accession>
<sequence>METGLLLSIIFLTTTFSFIHSTKANPRADIIARICSNDYAHNFSNYLDSYSKIITQLRDELPKTKFAFKEAGEPPDKIYVLAQCMDDLPPRIVKPASLR</sequence>
<dbReference type="InterPro" id="IPR038408">
    <property type="entry name" value="GNK2_sf"/>
</dbReference>
<organism evidence="5 6">
    <name type="scientific">Vitis vinifera</name>
    <name type="common">Grape</name>
    <dbReference type="NCBI Taxonomy" id="29760"/>
    <lineage>
        <taxon>Eukaryota</taxon>
        <taxon>Viridiplantae</taxon>
        <taxon>Streptophyta</taxon>
        <taxon>Embryophyta</taxon>
        <taxon>Tracheophyta</taxon>
        <taxon>Spermatophyta</taxon>
        <taxon>Magnoliopsida</taxon>
        <taxon>eudicotyledons</taxon>
        <taxon>Gunneridae</taxon>
        <taxon>Pentapetalae</taxon>
        <taxon>rosids</taxon>
        <taxon>Vitales</taxon>
        <taxon>Vitaceae</taxon>
        <taxon>Viteae</taxon>
        <taxon>Vitis</taxon>
    </lineage>
</organism>
<evidence type="ECO:0000313" key="6">
    <source>
        <dbReference type="Proteomes" id="UP000288805"/>
    </source>
</evidence>
<feature type="domain" description="Gnk2-homologous" evidence="4">
    <location>
        <begin position="35"/>
        <end position="89"/>
    </location>
</feature>
<dbReference type="AlphaFoldDB" id="A0A438JIY1"/>
<keyword evidence="2" id="KW-0677">Repeat</keyword>
<evidence type="ECO:0000256" key="2">
    <source>
        <dbReference type="ARBA" id="ARBA00022737"/>
    </source>
</evidence>
<dbReference type="Gene3D" id="3.30.430.20">
    <property type="entry name" value="Gnk2 domain, C-X8-C-X2-C motif"/>
    <property type="match status" value="1"/>
</dbReference>
<keyword evidence="1 3" id="KW-0732">Signal</keyword>
<evidence type="ECO:0000256" key="3">
    <source>
        <dbReference type="SAM" id="SignalP"/>
    </source>
</evidence>
<name>A0A438JIY1_VITVI</name>
<dbReference type="InterPro" id="IPR002902">
    <property type="entry name" value="GNK2"/>
</dbReference>
<protein>
    <recommendedName>
        <fullName evidence="4">Gnk2-homologous domain-containing protein</fullName>
    </recommendedName>
</protein>
<feature type="signal peptide" evidence="3">
    <location>
        <begin position="1"/>
        <end position="24"/>
    </location>
</feature>
<dbReference type="EMBL" id="QGNW01000040">
    <property type="protein sequence ID" value="RVX08918.1"/>
    <property type="molecule type" value="Genomic_DNA"/>
</dbReference>
<reference evidence="5 6" key="1">
    <citation type="journal article" date="2018" name="PLoS Genet.">
        <title>Population sequencing reveals clonal diversity and ancestral inbreeding in the grapevine cultivar Chardonnay.</title>
        <authorList>
            <person name="Roach M.J."/>
            <person name="Johnson D.L."/>
            <person name="Bohlmann J."/>
            <person name="van Vuuren H.J."/>
            <person name="Jones S.J."/>
            <person name="Pretorius I.S."/>
            <person name="Schmidt S.A."/>
            <person name="Borneman A.R."/>
        </authorList>
    </citation>
    <scope>NUCLEOTIDE SEQUENCE [LARGE SCALE GENOMIC DNA]</scope>
    <source>
        <strain evidence="6">cv. Chardonnay</strain>
        <tissue evidence="5">Leaf</tissue>
    </source>
</reference>
<evidence type="ECO:0000259" key="4">
    <source>
        <dbReference type="Pfam" id="PF01657"/>
    </source>
</evidence>
<dbReference type="Pfam" id="PF01657">
    <property type="entry name" value="Stress-antifung"/>
    <property type="match status" value="1"/>
</dbReference>
<evidence type="ECO:0000313" key="5">
    <source>
        <dbReference type="EMBL" id="RVX08918.1"/>
    </source>
</evidence>
<feature type="chain" id="PRO_5019574219" description="Gnk2-homologous domain-containing protein" evidence="3">
    <location>
        <begin position="25"/>
        <end position="99"/>
    </location>
</feature>
<proteinExistence type="predicted"/>